<dbReference type="NCBIfam" id="TIGR03629">
    <property type="entry name" value="uS13_arch"/>
    <property type="match status" value="1"/>
</dbReference>
<evidence type="ECO:0000256" key="8">
    <source>
        <dbReference type="RuleBase" id="RU003830"/>
    </source>
</evidence>
<comment type="caution">
    <text evidence="10">The sequence shown here is derived from an EMBL/GenBank/DDBJ whole genome shotgun (WGS) entry which is preliminary data.</text>
</comment>
<evidence type="ECO:0000256" key="1">
    <source>
        <dbReference type="ARBA" id="ARBA00008080"/>
    </source>
</evidence>
<dbReference type="GO" id="GO:0019843">
    <property type="term" value="F:rRNA binding"/>
    <property type="evidence" value="ECO:0007669"/>
    <property type="project" value="UniProtKB-UniRule"/>
</dbReference>
<dbReference type="FunFam" id="4.10.910.10:FF:000002">
    <property type="entry name" value="40S ribosomal protein S18"/>
    <property type="match status" value="1"/>
</dbReference>
<evidence type="ECO:0000256" key="4">
    <source>
        <dbReference type="ARBA" id="ARBA00022980"/>
    </source>
</evidence>
<feature type="compositionally biased region" description="Basic residues" evidence="9">
    <location>
        <begin position="133"/>
        <end position="151"/>
    </location>
</feature>
<dbReference type="PROSITE" id="PS00646">
    <property type="entry name" value="RIBOSOMAL_S13_1"/>
    <property type="match status" value="1"/>
</dbReference>
<dbReference type="GO" id="GO:0005829">
    <property type="term" value="C:cytosol"/>
    <property type="evidence" value="ECO:0007669"/>
    <property type="project" value="TreeGrafter"/>
</dbReference>
<dbReference type="SMR" id="A0A832WLB1"/>
<dbReference type="InterPro" id="IPR019977">
    <property type="entry name" value="Ribosomal_uS13_archaeal"/>
</dbReference>
<keyword evidence="2 7" id="KW-0699">rRNA-binding</keyword>
<comment type="function">
    <text evidence="7">Located at the top of the head of the 30S subunit, it contacts several helices of the 16S rRNA. In the 70S ribosome it contacts the 23S rRNA (bridge B1a) and protein L5 of the 50S subunit (bridge B1b), connecting the 2 subunits; these bridges are implicated in subunit movement.</text>
</comment>
<keyword evidence="3 7" id="KW-0694">RNA-binding</keyword>
<name>A0A832WLB1_9EURY</name>
<evidence type="ECO:0000313" key="10">
    <source>
        <dbReference type="EMBL" id="HII70940.1"/>
    </source>
</evidence>
<evidence type="ECO:0000256" key="9">
    <source>
        <dbReference type="SAM" id="MobiDB-lite"/>
    </source>
</evidence>
<evidence type="ECO:0000256" key="3">
    <source>
        <dbReference type="ARBA" id="ARBA00022884"/>
    </source>
</evidence>
<evidence type="ECO:0000256" key="7">
    <source>
        <dbReference type="HAMAP-Rule" id="MF_01315"/>
    </source>
</evidence>
<dbReference type="GO" id="GO:0006412">
    <property type="term" value="P:translation"/>
    <property type="evidence" value="ECO:0007669"/>
    <property type="project" value="UniProtKB-UniRule"/>
</dbReference>
<dbReference type="EMBL" id="DUJS01000004">
    <property type="protein sequence ID" value="HII70940.1"/>
    <property type="molecule type" value="Genomic_DNA"/>
</dbReference>
<keyword evidence="4 7" id="KW-0689">Ribosomal protein</keyword>
<dbReference type="InterPro" id="IPR018269">
    <property type="entry name" value="Ribosomal_uS13_CS"/>
</dbReference>
<dbReference type="PANTHER" id="PTHR10871">
    <property type="entry name" value="30S RIBOSOMAL PROTEIN S13/40S RIBOSOMAL PROTEIN S18"/>
    <property type="match status" value="1"/>
</dbReference>
<dbReference type="PIRSF" id="PIRSF002134">
    <property type="entry name" value="Ribosomal_S13"/>
    <property type="match status" value="1"/>
</dbReference>
<dbReference type="NCBIfam" id="NF003140">
    <property type="entry name" value="PRK04053.1"/>
    <property type="match status" value="1"/>
</dbReference>
<dbReference type="PROSITE" id="PS50159">
    <property type="entry name" value="RIBOSOMAL_S13_2"/>
    <property type="match status" value="1"/>
</dbReference>
<dbReference type="AlphaFoldDB" id="A0A832WLB1"/>
<dbReference type="Proteomes" id="UP000619545">
    <property type="component" value="Unassembled WGS sequence"/>
</dbReference>
<keyword evidence="5 7" id="KW-0687">Ribonucleoprotein</keyword>
<dbReference type="SUPFAM" id="SSF46946">
    <property type="entry name" value="S13-like H2TH domain"/>
    <property type="match status" value="1"/>
</dbReference>
<proteinExistence type="inferred from homology"/>
<dbReference type="FunFam" id="1.10.8.50:FF:000001">
    <property type="entry name" value="30S ribosomal protein S13"/>
    <property type="match status" value="1"/>
</dbReference>
<evidence type="ECO:0000256" key="5">
    <source>
        <dbReference type="ARBA" id="ARBA00023274"/>
    </source>
</evidence>
<dbReference type="Pfam" id="PF00416">
    <property type="entry name" value="Ribosomal_S13"/>
    <property type="match status" value="1"/>
</dbReference>
<sequence length="151" mass="17340">MADDEVKPIVRIADVDLDGHKKVPYALTGIKGIGIRMAYAICRELGLDEEKKLGELSDEEIERIEEEIKKLSEGESNIPSWMYNRQKDYETGEDMHLVGAELEMTVKQDIDRLKKIRAYRGIRHELGLPVRGQRTKSSFRRGRTVGVKKKQ</sequence>
<dbReference type="HAMAP" id="MF_01315">
    <property type="entry name" value="Ribosomal_uS13"/>
    <property type="match status" value="1"/>
</dbReference>
<dbReference type="PANTHER" id="PTHR10871:SF3">
    <property type="entry name" value="SMALL RIBOSOMAL SUBUNIT PROTEIN US13"/>
    <property type="match status" value="1"/>
</dbReference>
<evidence type="ECO:0000256" key="6">
    <source>
        <dbReference type="ARBA" id="ARBA00063089"/>
    </source>
</evidence>
<protein>
    <recommendedName>
        <fullName evidence="7">Small ribosomal subunit protein uS13</fullName>
    </recommendedName>
</protein>
<dbReference type="Gene3D" id="4.10.910.10">
    <property type="entry name" value="30s ribosomal protein s13, domain 2"/>
    <property type="match status" value="1"/>
</dbReference>
<dbReference type="InterPro" id="IPR010979">
    <property type="entry name" value="Ribosomal_uS13-like_H2TH"/>
</dbReference>
<reference evidence="10" key="1">
    <citation type="journal article" date="2020" name="bioRxiv">
        <title>A rank-normalized archaeal taxonomy based on genome phylogeny resolves widespread incomplete and uneven classifications.</title>
        <authorList>
            <person name="Rinke C."/>
            <person name="Chuvochina M."/>
            <person name="Mussig A.J."/>
            <person name="Chaumeil P.-A."/>
            <person name="Waite D.W."/>
            <person name="Whitman W.B."/>
            <person name="Parks D.H."/>
            <person name="Hugenholtz P."/>
        </authorList>
    </citation>
    <scope>NUCLEOTIDE SEQUENCE</scope>
    <source>
        <strain evidence="10">UBA8853</strain>
    </source>
</reference>
<dbReference type="RefSeq" id="WP_011019839.1">
    <property type="nucleotide sequence ID" value="NZ_DUJS01000004.1"/>
</dbReference>
<organism evidence="10 11">
    <name type="scientific">Methanopyrus kandleri</name>
    <dbReference type="NCBI Taxonomy" id="2320"/>
    <lineage>
        <taxon>Archaea</taxon>
        <taxon>Methanobacteriati</taxon>
        <taxon>Methanobacteriota</taxon>
        <taxon>Methanomada group</taxon>
        <taxon>Methanopyri</taxon>
        <taxon>Methanopyrales</taxon>
        <taxon>Methanopyraceae</taxon>
        <taxon>Methanopyrus</taxon>
    </lineage>
</organism>
<evidence type="ECO:0000313" key="11">
    <source>
        <dbReference type="Proteomes" id="UP000619545"/>
    </source>
</evidence>
<gene>
    <name evidence="7" type="primary">rps13</name>
    <name evidence="10" type="ORF">HA336_06900</name>
</gene>
<dbReference type="OMA" id="SYKGVRH"/>
<evidence type="ECO:0000256" key="2">
    <source>
        <dbReference type="ARBA" id="ARBA00022730"/>
    </source>
</evidence>
<comment type="subunit">
    <text evidence="6 7">Part of the 30S ribosomal subunit. Forms a loose heterodimer with protein S19. Forms two bridges to the 50S subunit in the 70S ribosome.</text>
</comment>
<dbReference type="GeneID" id="1478066"/>
<dbReference type="InterPro" id="IPR027437">
    <property type="entry name" value="Rbsml_uS13_C"/>
</dbReference>
<dbReference type="GO" id="GO:0003735">
    <property type="term" value="F:structural constituent of ribosome"/>
    <property type="evidence" value="ECO:0007669"/>
    <property type="project" value="InterPro"/>
</dbReference>
<comment type="similarity">
    <text evidence="1 7 8">Belongs to the universal ribosomal protein uS13 family.</text>
</comment>
<dbReference type="Gene3D" id="1.10.8.50">
    <property type="match status" value="1"/>
</dbReference>
<feature type="region of interest" description="Disordered" evidence="9">
    <location>
        <begin position="131"/>
        <end position="151"/>
    </location>
</feature>
<dbReference type="InterPro" id="IPR001892">
    <property type="entry name" value="Ribosomal_uS13"/>
</dbReference>
<accession>A0A832WLB1</accession>
<dbReference type="GO" id="GO:0015935">
    <property type="term" value="C:small ribosomal subunit"/>
    <property type="evidence" value="ECO:0007669"/>
    <property type="project" value="TreeGrafter"/>
</dbReference>